<evidence type="ECO:0000256" key="1">
    <source>
        <dbReference type="ARBA" id="ARBA00022448"/>
    </source>
</evidence>
<protein>
    <submittedName>
        <fullName evidence="5">ABC transporter ATP-binding protein</fullName>
    </submittedName>
</protein>
<dbReference type="Proteomes" id="UP000253961">
    <property type="component" value="Unassembled WGS sequence"/>
</dbReference>
<dbReference type="GO" id="GO:0016887">
    <property type="term" value="F:ATP hydrolysis activity"/>
    <property type="evidence" value="ECO:0007669"/>
    <property type="project" value="InterPro"/>
</dbReference>
<gene>
    <name evidence="5" type="ORF">DU508_16065</name>
</gene>
<dbReference type="SUPFAM" id="SSF52540">
    <property type="entry name" value="P-loop containing nucleoside triphosphate hydrolases"/>
    <property type="match status" value="1"/>
</dbReference>
<dbReference type="GO" id="GO:0005524">
    <property type="term" value="F:ATP binding"/>
    <property type="evidence" value="ECO:0007669"/>
    <property type="project" value="UniProtKB-KW"/>
</dbReference>
<dbReference type="InterPro" id="IPR017871">
    <property type="entry name" value="ABC_transporter-like_CS"/>
</dbReference>
<dbReference type="InterPro" id="IPR027417">
    <property type="entry name" value="P-loop_NTPase"/>
</dbReference>
<dbReference type="CDD" id="cd03255">
    <property type="entry name" value="ABC_MJ0796_LolCDE_FtsE"/>
    <property type="match status" value="1"/>
</dbReference>
<dbReference type="InterPro" id="IPR017911">
    <property type="entry name" value="MacB-like_ATP-bd"/>
</dbReference>
<dbReference type="GO" id="GO:0005886">
    <property type="term" value="C:plasma membrane"/>
    <property type="evidence" value="ECO:0007669"/>
    <property type="project" value="TreeGrafter"/>
</dbReference>
<reference evidence="5 6" key="1">
    <citation type="submission" date="2018-07" db="EMBL/GenBank/DDBJ databases">
        <title>Pedobacter sp. nov., isolated from soil.</title>
        <authorList>
            <person name="Zhou L.Y."/>
            <person name="Du Z.J."/>
        </authorList>
    </citation>
    <scope>NUCLEOTIDE SEQUENCE [LARGE SCALE GENOMIC DNA]</scope>
    <source>
        <strain evidence="5 6">JDX94</strain>
    </source>
</reference>
<keyword evidence="2" id="KW-0547">Nucleotide-binding</keyword>
<dbReference type="PROSITE" id="PS00211">
    <property type="entry name" value="ABC_TRANSPORTER_1"/>
    <property type="match status" value="1"/>
</dbReference>
<dbReference type="PANTHER" id="PTHR24220:SF659">
    <property type="entry name" value="TRANSPORTER, PUTATIVE-RELATED"/>
    <property type="match status" value="1"/>
</dbReference>
<keyword evidence="3 5" id="KW-0067">ATP-binding</keyword>
<evidence type="ECO:0000313" key="6">
    <source>
        <dbReference type="Proteomes" id="UP000253961"/>
    </source>
</evidence>
<evidence type="ECO:0000256" key="2">
    <source>
        <dbReference type="ARBA" id="ARBA00022741"/>
    </source>
</evidence>
<dbReference type="InterPro" id="IPR015854">
    <property type="entry name" value="ABC_transpr_LolD-like"/>
</dbReference>
<dbReference type="Gene3D" id="3.40.50.300">
    <property type="entry name" value="P-loop containing nucleotide triphosphate hydrolases"/>
    <property type="match status" value="1"/>
</dbReference>
<dbReference type="Pfam" id="PF00005">
    <property type="entry name" value="ABC_tran"/>
    <property type="match status" value="1"/>
</dbReference>
<evidence type="ECO:0000256" key="3">
    <source>
        <dbReference type="ARBA" id="ARBA00022840"/>
    </source>
</evidence>
<name>A0A369PU44_9SPHI</name>
<organism evidence="5 6">
    <name type="scientific">Pedobacter chinensis</name>
    <dbReference type="NCBI Taxonomy" id="2282421"/>
    <lineage>
        <taxon>Bacteria</taxon>
        <taxon>Pseudomonadati</taxon>
        <taxon>Bacteroidota</taxon>
        <taxon>Sphingobacteriia</taxon>
        <taxon>Sphingobacteriales</taxon>
        <taxon>Sphingobacteriaceae</taxon>
        <taxon>Pedobacter</taxon>
    </lineage>
</organism>
<feature type="domain" description="ABC transporter" evidence="4">
    <location>
        <begin position="2"/>
        <end position="206"/>
    </location>
</feature>
<dbReference type="OrthoDB" id="9782239at2"/>
<dbReference type="GO" id="GO:0022857">
    <property type="term" value="F:transmembrane transporter activity"/>
    <property type="evidence" value="ECO:0007669"/>
    <property type="project" value="TreeGrafter"/>
</dbReference>
<dbReference type="AlphaFoldDB" id="A0A369PU44"/>
<comment type="caution">
    <text evidence="5">The sequence shown here is derived from an EMBL/GenBank/DDBJ whole genome shotgun (WGS) entry which is preliminary data.</text>
</comment>
<keyword evidence="1" id="KW-0813">Transport</keyword>
<keyword evidence="6" id="KW-1185">Reference proteome</keyword>
<accession>A0A369PU44</accession>
<dbReference type="PROSITE" id="PS50893">
    <property type="entry name" value="ABC_TRANSPORTER_2"/>
    <property type="match status" value="1"/>
</dbReference>
<dbReference type="InterPro" id="IPR003593">
    <property type="entry name" value="AAA+_ATPase"/>
</dbReference>
<dbReference type="EMBL" id="QPKV01000006">
    <property type="protein sequence ID" value="RDC55780.1"/>
    <property type="molecule type" value="Genomic_DNA"/>
</dbReference>
<dbReference type="RefSeq" id="WP_115403817.1">
    <property type="nucleotide sequence ID" value="NZ_QPKV01000006.1"/>
</dbReference>
<dbReference type="SMART" id="SM00382">
    <property type="entry name" value="AAA"/>
    <property type="match status" value="1"/>
</dbReference>
<dbReference type="PANTHER" id="PTHR24220">
    <property type="entry name" value="IMPORT ATP-BINDING PROTEIN"/>
    <property type="match status" value="1"/>
</dbReference>
<evidence type="ECO:0000313" key="5">
    <source>
        <dbReference type="EMBL" id="RDC55780.1"/>
    </source>
</evidence>
<proteinExistence type="predicted"/>
<evidence type="ECO:0000259" key="4">
    <source>
        <dbReference type="PROSITE" id="PS50893"/>
    </source>
</evidence>
<sequence length="208" mass="22930">MISIQSITKKYNHGPTLTFPDWIIQDEEQWLLLGASGSGKSTLLNIISGLLKPDSGEIKINGTDIYSLPLKDMDRFRGQSIGIVFQKPHLIKSLDIFDNIALASSLAGLKINKSRVMTLLESLGLAEKRKNFPDELSQGQLQRVSIARALINNPSLLIADEPTSSLDDENAENVISILTEQAAGNHASLVIATHDKRVRNRVSKEYLL</sequence>
<dbReference type="InterPro" id="IPR003439">
    <property type="entry name" value="ABC_transporter-like_ATP-bd"/>
</dbReference>